<accession>A0AA49X1V1</accession>
<organism evidence="1">
    <name type="scientific">Staphylococcus phage HS05</name>
    <dbReference type="NCBI Taxonomy" id="3056399"/>
    <lineage>
        <taxon>Viruses</taxon>
    </lineage>
</organism>
<reference evidence="1" key="1">
    <citation type="submission" date="2023-04" db="EMBL/GenBank/DDBJ databases">
        <title>The human skin virome in hidradenitis suppurativa patients.</title>
        <authorList>
            <person name="Jansen D."/>
        </authorList>
    </citation>
    <scope>NUCLEOTIDE SEQUENCE</scope>
    <source>
        <strain evidence="1">VC3_JansenPhageB</strain>
    </source>
</reference>
<name>A0AA49X1V1_9VIRU</name>
<dbReference type="EMBL" id="OQ890310">
    <property type="protein sequence ID" value="WLJ25451.1"/>
    <property type="molecule type" value="Genomic_DNA"/>
</dbReference>
<sequence length="63" mass="7508">MPRVVTRNNKKYYRMIVTGKRYHIPLEKLDYANKHGITEMAIRNRLRYGWTIERAVTEGIIDG</sequence>
<proteinExistence type="predicted"/>
<evidence type="ECO:0000313" key="1">
    <source>
        <dbReference type="EMBL" id="WLJ25451.1"/>
    </source>
</evidence>
<protein>
    <submittedName>
        <fullName evidence="1">Uncharacterized protein</fullName>
    </submittedName>
</protein>